<gene>
    <name evidence="2" type="ORF">OIU79_018127</name>
</gene>
<comment type="caution">
    <text evidence="2">The sequence shown here is derived from an EMBL/GenBank/DDBJ whole genome shotgun (WGS) entry which is preliminary data.</text>
</comment>
<dbReference type="EMBL" id="JAPFFK010000002">
    <property type="protein sequence ID" value="KAJ6774877.1"/>
    <property type="molecule type" value="Genomic_DNA"/>
</dbReference>
<evidence type="ECO:0000313" key="2">
    <source>
        <dbReference type="EMBL" id="KAJ6774877.1"/>
    </source>
</evidence>
<protein>
    <submittedName>
        <fullName evidence="2">Uncharacterized protein</fullName>
    </submittedName>
</protein>
<keyword evidence="3" id="KW-1185">Reference proteome</keyword>
<accession>A0A9Q0WX80</accession>
<reference evidence="2" key="2">
    <citation type="journal article" date="2023" name="Int. J. Mol. Sci.">
        <title>De Novo Assembly and Annotation of 11 Diverse Shrub Willow (Salix) Genomes Reveals Novel Gene Organization in Sex-Linked Regions.</title>
        <authorList>
            <person name="Hyden B."/>
            <person name="Feng K."/>
            <person name="Yates T.B."/>
            <person name="Jawdy S."/>
            <person name="Cereghino C."/>
            <person name="Smart L.B."/>
            <person name="Muchero W."/>
        </authorList>
    </citation>
    <scope>NUCLEOTIDE SEQUENCE</scope>
    <source>
        <tissue evidence="2">Shoot tip</tissue>
    </source>
</reference>
<sequence length="68" mass="7512">MEGDSKGDTNMGSPSNSQQTISDDDEIDYSLSCLFYHSLALIVKAFSIDDAWNVVLGCSMWLCESLRT</sequence>
<evidence type="ECO:0000313" key="3">
    <source>
        <dbReference type="Proteomes" id="UP001151532"/>
    </source>
</evidence>
<dbReference type="Proteomes" id="UP001151532">
    <property type="component" value="Chromosome 5"/>
</dbReference>
<evidence type="ECO:0000256" key="1">
    <source>
        <dbReference type="SAM" id="MobiDB-lite"/>
    </source>
</evidence>
<reference evidence="2" key="1">
    <citation type="submission" date="2022-11" db="EMBL/GenBank/DDBJ databases">
        <authorList>
            <person name="Hyden B.L."/>
            <person name="Feng K."/>
            <person name="Yates T."/>
            <person name="Jawdy S."/>
            <person name="Smart L.B."/>
            <person name="Muchero W."/>
        </authorList>
    </citation>
    <scope>NUCLEOTIDE SEQUENCE</scope>
    <source>
        <tissue evidence="2">Shoot tip</tissue>
    </source>
</reference>
<organism evidence="2 3">
    <name type="scientific">Salix purpurea</name>
    <name type="common">Purple osier willow</name>
    <dbReference type="NCBI Taxonomy" id="77065"/>
    <lineage>
        <taxon>Eukaryota</taxon>
        <taxon>Viridiplantae</taxon>
        <taxon>Streptophyta</taxon>
        <taxon>Embryophyta</taxon>
        <taxon>Tracheophyta</taxon>
        <taxon>Spermatophyta</taxon>
        <taxon>Magnoliopsida</taxon>
        <taxon>eudicotyledons</taxon>
        <taxon>Gunneridae</taxon>
        <taxon>Pentapetalae</taxon>
        <taxon>rosids</taxon>
        <taxon>fabids</taxon>
        <taxon>Malpighiales</taxon>
        <taxon>Salicaceae</taxon>
        <taxon>Saliceae</taxon>
        <taxon>Salix</taxon>
    </lineage>
</organism>
<feature type="region of interest" description="Disordered" evidence="1">
    <location>
        <begin position="1"/>
        <end position="23"/>
    </location>
</feature>
<feature type="compositionally biased region" description="Polar residues" evidence="1">
    <location>
        <begin position="8"/>
        <end position="21"/>
    </location>
</feature>
<dbReference type="AlphaFoldDB" id="A0A9Q0WX80"/>
<proteinExistence type="predicted"/>
<name>A0A9Q0WX80_SALPP</name>